<evidence type="ECO:0000313" key="1">
    <source>
        <dbReference type="EMBL" id="CAB4284094.1"/>
    </source>
</evidence>
<gene>
    <name evidence="1" type="ORF">CURHAP_LOCUS39534</name>
    <name evidence="2" type="ORF">ORAREDHAP_LOCUS38956</name>
</gene>
<dbReference type="EMBL" id="CAEKKB010000006">
    <property type="protein sequence ID" value="CAB4314501.1"/>
    <property type="molecule type" value="Genomic_DNA"/>
</dbReference>
<dbReference type="OrthoDB" id="435593at2759"/>
<dbReference type="EMBL" id="CAEKDK010000006">
    <property type="protein sequence ID" value="CAB4284094.1"/>
    <property type="molecule type" value="Genomic_DNA"/>
</dbReference>
<evidence type="ECO:0000313" key="2">
    <source>
        <dbReference type="EMBL" id="CAB4314501.1"/>
    </source>
</evidence>
<keyword evidence="4" id="KW-1185">Reference proteome</keyword>
<name>A0A6J5V8I2_PRUAR</name>
<dbReference type="Proteomes" id="UP000507222">
    <property type="component" value="Unassembled WGS sequence"/>
</dbReference>
<organism evidence="1 3">
    <name type="scientific">Prunus armeniaca</name>
    <name type="common">Apricot</name>
    <name type="synonym">Armeniaca vulgaris</name>
    <dbReference type="NCBI Taxonomy" id="36596"/>
    <lineage>
        <taxon>Eukaryota</taxon>
        <taxon>Viridiplantae</taxon>
        <taxon>Streptophyta</taxon>
        <taxon>Embryophyta</taxon>
        <taxon>Tracheophyta</taxon>
        <taxon>Spermatophyta</taxon>
        <taxon>Magnoliopsida</taxon>
        <taxon>eudicotyledons</taxon>
        <taxon>Gunneridae</taxon>
        <taxon>Pentapetalae</taxon>
        <taxon>rosids</taxon>
        <taxon>fabids</taxon>
        <taxon>Rosales</taxon>
        <taxon>Rosaceae</taxon>
        <taxon>Amygdaloideae</taxon>
        <taxon>Amygdaleae</taxon>
        <taxon>Prunus</taxon>
    </lineage>
</organism>
<reference evidence="4" key="1">
    <citation type="journal article" date="2020" name="Genome Biol.">
        <title>Gamete binning: chromosome-level and haplotype-resolved genome assembly enabled by high-throughput single-cell sequencing of gamete genomes.</title>
        <authorList>
            <person name="Campoy J.A."/>
            <person name="Sun H."/>
            <person name="Goel M."/>
            <person name="Jiao W.-B."/>
            <person name="Folz-Donahue K."/>
            <person name="Wang N."/>
            <person name="Rubio M."/>
            <person name="Liu C."/>
            <person name="Kukat C."/>
            <person name="Ruiz D."/>
            <person name="Huettel B."/>
            <person name="Schneeberger K."/>
        </authorList>
    </citation>
    <scope>NUCLEOTIDE SEQUENCE [LARGE SCALE GENOMIC DNA]</scope>
    <source>
        <strain evidence="4">cv. Rojo Pasion</strain>
    </source>
</reference>
<proteinExistence type="predicted"/>
<reference evidence="1 3" key="2">
    <citation type="submission" date="2020-05" db="EMBL/GenBank/DDBJ databases">
        <authorList>
            <person name="Campoy J."/>
            <person name="Schneeberger K."/>
            <person name="Spophaly S."/>
        </authorList>
    </citation>
    <scope>NUCLEOTIDE SEQUENCE [LARGE SCALE GENOMIC DNA]</scope>
    <source>
        <strain evidence="1">PruArmRojPasFocal</strain>
    </source>
</reference>
<dbReference type="AlphaFoldDB" id="A0A6J5V8I2"/>
<protein>
    <submittedName>
        <fullName evidence="1">Uncharacterized protein</fullName>
    </submittedName>
</protein>
<evidence type="ECO:0000313" key="4">
    <source>
        <dbReference type="Proteomes" id="UP000507245"/>
    </source>
</evidence>
<dbReference type="Proteomes" id="UP000507245">
    <property type="component" value="Unassembled WGS sequence"/>
</dbReference>
<evidence type="ECO:0000313" key="3">
    <source>
        <dbReference type="Proteomes" id="UP000507222"/>
    </source>
</evidence>
<accession>A0A6J5V8I2</accession>
<sequence>MDRLQNPQNPQLLQTEAVADAIQRLWPICKAIFDLRAWDKEVLVQMQIRCEFTH</sequence>